<dbReference type="Pfam" id="PF01040">
    <property type="entry name" value="UbiA"/>
    <property type="match status" value="1"/>
</dbReference>
<feature type="transmembrane region" description="Helical" evidence="5">
    <location>
        <begin position="96"/>
        <end position="124"/>
    </location>
</feature>
<comment type="subcellular location">
    <subcellularLocation>
        <location evidence="1">Membrane</location>
        <topology evidence="1">Multi-pass membrane protein</topology>
    </subcellularLocation>
</comment>
<dbReference type="GO" id="GO:0016765">
    <property type="term" value="F:transferase activity, transferring alkyl or aryl (other than methyl) groups"/>
    <property type="evidence" value="ECO:0007669"/>
    <property type="project" value="InterPro"/>
</dbReference>
<feature type="transmembrane region" description="Helical" evidence="5">
    <location>
        <begin position="136"/>
        <end position="154"/>
    </location>
</feature>
<organism evidence="6 7">
    <name type="scientific">Mycena pura</name>
    <dbReference type="NCBI Taxonomy" id="153505"/>
    <lineage>
        <taxon>Eukaryota</taxon>
        <taxon>Fungi</taxon>
        <taxon>Dikarya</taxon>
        <taxon>Basidiomycota</taxon>
        <taxon>Agaricomycotina</taxon>
        <taxon>Agaricomycetes</taxon>
        <taxon>Agaricomycetidae</taxon>
        <taxon>Agaricales</taxon>
        <taxon>Marasmiineae</taxon>
        <taxon>Mycenaceae</taxon>
        <taxon>Mycena</taxon>
    </lineage>
</organism>
<evidence type="ECO:0000256" key="1">
    <source>
        <dbReference type="ARBA" id="ARBA00004141"/>
    </source>
</evidence>
<evidence type="ECO:0000256" key="2">
    <source>
        <dbReference type="ARBA" id="ARBA00022692"/>
    </source>
</evidence>
<proteinExistence type="predicted"/>
<feature type="transmembrane region" description="Helical" evidence="5">
    <location>
        <begin position="230"/>
        <end position="250"/>
    </location>
</feature>
<feature type="transmembrane region" description="Helical" evidence="5">
    <location>
        <begin position="262"/>
        <end position="279"/>
    </location>
</feature>
<evidence type="ECO:0000256" key="5">
    <source>
        <dbReference type="SAM" id="Phobius"/>
    </source>
</evidence>
<dbReference type="EMBL" id="JARJCW010000057">
    <property type="protein sequence ID" value="KAJ7201897.1"/>
    <property type="molecule type" value="Genomic_DNA"/>
</dbReference>
<evidence type="ECO:0000256" key="4">
    <source>
        <dbReference type="ARBA" id="ARBA00023136"/>
    </source>
</evidence>
<keyword evidence="2 5" id="KW-0812">Transmembrane</keyword>
<keyword evidence="7" id="KW-1185">Reference proteome</keyword>
<sequence length="280" mass="31354">MFRFYVVFRFGVKYCIEKTIDSDPGLDIDGILGFRYLPDAIEHEIRAFWHFTWRDWSAANASHHSGDDVLHVYHRCPSCPRLHRIGGSHSSFPCALLAYLAAGAAWGVLPWTALWVFITICLTFCGGDKHWATKNVLFMTVGSLCLLHGAWGLVAPPNGRETRWTVLLSSAFGILASLQDLRDVEGDRVAGRRTLPIVLGDNFRWVMAALSGAVPAACWKLEFLHYSHVLVGYCGAVLTLSTFYMAYRILCGSSSKYDHKTYMILTYVFCGCIAVPMLFP</sequence>
<dbReference type="Proteomes" id="UP001219525">
    <property type="component" value="Unassembled WGS sequence"/>
</dbReference>
<evidence type="ECO:0000313" key="6">
    <source>
        <dbReference type="EMBL" id="KAJ7201897.1"/>
    </source>
</evidence>
<reference evidence="6" key="1">
    <citation type="submission" date="2023-03" db="EMBL/GenBank/DDBJ databases">
        <title>Massive genome expansion in bonnet fungi (Mycena s.s.) driven by repeated elements and novel gene families across ecological guilds.</title>
        <authorList>
            <consortium name="Lawrence Berkeley National Laboratory"/>
            <person name="Harder C.B."/>
            <person name="Miyauchi S."/>
            <person name="Viragh M."/>
            <person name="Kuo A."/>
            <person name="Thoen E."/>
            <person name="Andreopoulos B."/>
            <person name="Lu D."/>
            <person name="Skrede I."/>
            <person name="Drula E."/>
            <person name="Henrissat B."/>
            <person name="Morin E."/>
            <person name="Kohler A."/>
            <person name="Barry K."/>
            <person name="LaButti K."/>
            <person name="Morin E."/>
            <person name="Salamov A."/>
            <person name="Lipzen A."/>
            <person name="Mereny Z."/>
            <person name="Hegedus B."/>
            <person name="Baldrian P."/>
            <person name="Stursova M."/>
            <person name="Weitz H."/>
            <person name="Taylor A."/>
            <person name="Grigoriev I.V."/>
            <person name="Nagy L.G."/>
            <person name="Martin F."/>
            <person name="Kauserud H."/>
        </authorList>
    </citation>
    <scope>NUCLEOTIDE SEQUENCE</scope>
    <source>
        <strain evidence="6">9144</strain>
    </source>
</reference>
<evidence type="ECO:0000313" key="7">
    <source>
        <dbReference type="Proteomes" id="UP001219525"/>
    </source>
</evidence>
<gene>
    <name evidence="6" type="ORF">GGX14DRAFT_655203</name>
</gene>
<accession>A0AAD6V7J5</accession>
<evidence type="ECO:0000256" key="3">
    <source>
        <dbReference type="ARBA" id="ARBA00022989"/>
    </source>
</evidence>
<dbReference type="GO" id="GO:0016020">
    <property type="term" value="C:membrane"/>
    <property type="evidence" value="ECO:0007669"/>
    <property type="project" value="UniProtKB-SubCell"/>
</dbReference>
<protein>
    <submittedName>
        <fullName evidence="6">Uncharacterized protein</fullName>
    </submittedName>
</protein>
<keyword evidence="4 5" id="KW-0472">Membrane</keyword>
<dbReference type="InterPro" id="IPR000537">
    <property type="entry name" value="UbiA_prenyltransferase"/>
</dbReference>
<dbReference type="AlphaFoldDB" id="A0AAD6V7J5"/>
<keyword evidence="3 5" id="KW-1133">Transmembrane helix</keyword>
<name>A0AAD6V7J5_9AGAR</name>
<comment type="caution">
    <text evidence="6">The sequence shown here is derived from an EMBL/GenBank/DDBJ whole genome shotgun (WGS) entry which is preliminary data.</text>
</comment>